<evidence type="ECO:0000313" key="6">
    <source>
        <dbReference type="Proteomes" id="UP000177610"/>
    </source>
</evidence>
<dbReference type="AlphaFoldDB" id="A0A1F5N8U3"/>
<dbReference type="Pfam" id="PF00886">
    <property type="entry name" value="Ribosomal_S16"/>
    <property type="match status" value="1"/>
</dbReference>
<proteinExistence type="predicted"/>
<evidence type="ECO:0000256" key="4">
    <source>
        <dbReference type="SAM" id="MobiDB-lite"/>
    </source>
</evidence>
<name>A0A1F5N8U3_9BACT</name>
<feature type="region of interest" description="Disordered" evidence="4">
    <location>
        <begin position="102"/>
        <end position="130"/>
    </location>
</feature>
<accession>A0A1F5N8U3</accession>
<dbReference type="PANTHER" id="PTHR12919">
    <property type="entry name" value="30S RIBOSOMAL PROTEIN S16"/>
    <property type="match status" value="1"/>
</dbReference>
<organism evidence="5 6">
    <name type="scientific">Candidatus Doudnabacteria bacterium RIFCSPHIGHO2_01_FULL_41_86</name>
    <dbReference type="NCBI Taxonomy" id="1817821"/>
    <lineage>
        <taxon>Bacteria</taxon>
        <taxon>Candidatus Doudnaibacteriota</taxon>
    </lineage>
</organism>
<dbReference type="GO" id="GO:0003735">
    <property type="term" value="F:structural constituent of ribosome"/>
    <property type="evidence" value="ECO:0007669"/>
    <property type="project" value="InterPro"/>
</dbReference>
<comment type="caution">
    <text evidence="5">The sequence shown here is derived from an EMBL/GenBank/DDBJ whole genome shotgun (WGS) entry which is preliminary data.</text>
</comment>
<gene>
    <name evidence="5" type="ORF">A2717_00620</name>
</gene>
<keyword evidence="1 5" id="KW-0689">Ribosomal protein</keyword>
<dbReference type="InterPro" id="IPR000307">
    <property type="entry name" value="Ribosomal_bS16"/>
</dbReference>
<dbReference type="STRING" id="1817821.A2717_00620"/>
<sequence>MSNNLLLSNFYYLMLTLRLQRTGTKNRPTFRIVLAESYRAAGKKAIEVLGHYNPRNKEMGIKDQERLQYWIKQHVALSPTVHNLLVEKKFLDAKKVKAWRPKVTEKAPENAAPATLPTQAEPGVGIEAKE</sequence>
<dbReference type="Gene3D" id="3.30.1320.10">
    <property type="match status" value="1"/>
</dbReference>
<evidence type="ECO:0000256" key="2">
    <source>
        <dbReference type="ARBA" id="ARBA00023274"/>
    </source>
</evidence>
<dbReference type="GO" id="GO:0006412">
    <property type="term" value="P:translation"/>
    <property type="evidence" value="ECO:0007669"/>
    <property type="project" value="InterPro"/>
</dbReference>
<dbReference type="SUPFAM" id="SSF54565">
    <property type="entry name" value="Ribosomal protein S16"/>
    <property type="match status" value="1"/>
</dbReference>
<dbReference type="InterPro" id="IPR023803">
    <property type="entry name" value="Ribosomal_bS16_dom_sf"/>
</dbReference>
<dbReference type="EMBL" id="MFEH01000003">
    <property type="protein sequence ID" value="OGE74018.1"/>
    <property type="molecule type" value="Genomic_DNA"/>
</dbReference>
<dbReference type="GO" id="GO:0015935">
    <property type="term" value="C:small ribosomal subunit"/>
    <property type="evidence" value="ECO:0007669"/>
    <property type="project" value="TreeGrafter"/>
</dbReference>
<evidence type="ECO:0000256" key="3">
    <source>
        <dbReference type="ARBA" id="ARBA00035310"/>
    </source>
</evidence>
<protein>
    <recommendedName>
        <fullName evidence="3">30S ribosomal protein S16</fullName>
    </recommendedName>
</protein>
<reference evidence="5 6" key="1">
    <citation type="journal article" date="2016" name="Nat. Commun.">
        <title>Thousands of microbial genomes shed light on interconnected biogeochemical processes in an aquifer system.</title>
        <authorList>
            <person name="Anantharaman K."/>
            <person name="Brown C.T."/>
            <person name="Hug L.A."/>
            <person name="Sharon I."/>
            <person name="Castelle C.J."/>
            <person name="Probst A.J."/>
            <person name="Thomas B.C."/>
            <person name="Singh A."/>
            <person name="Wilkins M.J."/>
            <person name="Karaoz U."/>
            <person name="Brodie E.L."/>
            <person name="Williams K.H."/>
            <person name="Hubbard S.S."/>
            <person name="Banfield J.F."/>
        </authorList>
    </citation>
    <scope>NUCLEOTIDE SEQUENCE [LARGE SCALE GENOMIC DNA]</scope>
</reference>
<evidence type="ECO:0000313" key="5">
    <source>
        <dbReference type="EMBL" id="OGE74018.1"/>
    </source>
</evidence>
<keyword evidence="2" id="KW-0687">Ribonucleoprotein</keyword>
<dbReference type="NCBIfam" id="TIGR00002">
    <property type="entry name" value="S16"/>
    <property type="match status" value="1"/>
</dbReference>
<evidence type="ECO:0000256" key="1">
    <source>
        <dbReference type="ARBA" id="ARBA00022980"/>
    </source>
</evidence>
<dbReference type="Proteomes" id="UP000177610">
    <property type="component" value="Unassembled WGS sequence"/>
</dbReference>
<dbReference type="PANTHER" id="PTHR12919:SF20">
    <property type="entry name" value="SMALL RIBOSOMAL SUBUNIT PROTEIN BS16M"/>
    <property type="match status" value="1"/>
</dbReference>
<dbReference type="GO" id="GO:0005737">
    <property type="term" value="C:cytoplasm"/>
    <property type="evidence" value="ECO:0007669"/>
    <property type="project" value="UniProtKB-ARBA"/>
</dbReference>